<evidence type="ECO:0000259" key="4">
    <source>
        <dbReference type="PROSITE" id="PS50043"/>
    </source>
</evidence>
<gene>
    <name evidence="6" type="ORF">A6X21_00025</name>
</gene>
<sequence length="220" mass="23952">MTKTNERRNIWLIEDNQSFRRALSKTIDAMPAYHCAANFSTAEEALAALEVQPAPELILLDIGLPGMNGISAMKPLRAVSPALKIIILTVFDDHNRIFGAICAGADGYLLKTSSSEEIARAIEEVLSGGASMTPQIARKVLELMSNTPPKATAPKSPSDLSLREQDVLKQVVRGLTKDEIARSLKLSPHTIDTHLRNIYQKLHVHNRAGAVAIAIRDGLV</sequence>
<dbReference type="AlphaFoldDB" id="A0A1C3EAQ7"/>
<dbReference type="STRING" id="1841610.A6X21_00025"/>
<dbReference type="CDD" id="cd17535">
    <property type="entry name" value="REC_NarL-like"/>
    <property type="match status" value="1"/>
</dbReference>
<dbReference type="Pfam" id="PF00072">
    <property type="entry name" value="Response_reg"/>
    <property type="match status" value="1"/>
</dbReference>
<dbReference type="RefSeq" id="WP_068848450.1">
    <property type="nucleotide sequence ID" value="NZ_LYDR01000110.1"/>
</dbReference>
<dbReference type="SMART" id="SM00421">
    <property type="entry name" value="HTH_LUXR"/>
    <property type="match status" value="1"/>
</dbReference>
<dbReference type="InterPro" id="IPR011006">
    <property type="entry name" value="CheY-like_superfamily"/>
</dbReference>
<dbReference type="SMART" id="SM00448">
    <property type="entry name" value="REC"/>
    <property type="match status" value="1"/>
</dbReference>
<dbReference type="PROSITE" id="PS50110">
    <property type="entry name" value="RESPONSE_REGULATORY"/>
    <property type="match status" value="1"/>
</dbReference>
<dbReference type="GO" id="GO:0006355">
    <property type="term" value="P:regulation of DNA-templated transcription"/>
    <property type="evidence" value="ECO:0007669"/>
    <property type="project" value="InterPro"/>
</dbReference>
<protein>
    <submittedName>
        <fullName evidence="6">LuxR family transcriptional regulator</fullName>
    </submittedName>
</protein>
<dbReference type="InterPro" id="IPR058245">
    <property type="entry name" value="NreC/VraR/RcsB-like_REC"/>
</dbReference>
<dbReference type="Gene3D" id="3.40.50.2300">
    <property type="match status" value="1"/>
</dbReference>
<evidence type="ECO:0000256" key="3">
    <source>
        <dbReference type="PROSITE-ProRule" id="PRU00169"/>
    </source>
</evidence>
<feature type="domain" description="HTH luxR-type" evidence="4">
    <location>
        <begin position="153"/>
        <end position="218"/>
    </location>
</feature>
<evidence type="ECO:0000256" key="1">
    <source>
        <dbReference type="ARBA" id="ARBA00022553"/>
    </source>
</evidence>
<dbReference type="PROSITE" id="PS50043">
    <property type="entry name" value="HTH_LUXR_2"/>
    <property type="match status" value="1"/>
</dbReference>
<dbReference type="InterPro" id="IPR016032">
    <property type="entry name" value="Sig_transdc_resp-reg_C-effctor"/>
</dbReference>
<dbReference type="GO" id="GO:0000160">
    <property type="term" value="P:phosphorelay signal transduction system"/>
    <property type="evidence" value="ECO:0007669"/>
    <property type="project" value="InterPro"/>
</dbReference>
<dbReference type="Proteomes" id="UP000094828">
    <property type="component" value="Unassembled WGS sequence"/>
</dbReference>
<evidence type="ECO:0000313" key="6">
    <source>
        <dbReference type="EMBL" id="ODA30313.1"/>
    </source>
</evidence>
<dbReference type="SUPFAM" id="SSF52172">
    <property type="entry name" value="CheY-like"/>
    <property type="match status" value="1"/>
</dbReference>
<evidence type="ECO:0000256" key="2">
    <source>
        <dbReference type="ARBA" id="ARBA00023125"/>
    </source>
</evidence>
<proteinExistence type="predicted"/>
<dbReference type="EMBL" id="LYDR01000110">
    <property type="protein sequence ID" value="ODA30313.1"/>
    <property type="molecule type" value="Genomic_DNA"/>
</dbReference>
<evidence type="ECO:0000259" key="5">
    <source>
        <dbReference type="PROSITE" id="PS50110"/>
    </source>
</evidence>
<name>A0A1C3EAQ7_9PLAN</name>
<feature type="modified residue" description="4-aspartylphosphate" evidence="3">
    <location>
        <position position="61"/>
    </location>
</feature>
<dbReference type="PANTHER" id="PTHR43214:SF37">
    <property type="entry name" value="TRANSCRIPTIONAL REGULATORY PROTEIN YDFI"/>
    <property type="match status" value="1"/>
</dbReference>
<dbReference type="PRINTS" id="PR00038">
    <property type="entry name" value="HTHLUXR"/>
</dbReference>
<feature type="domain" description="Response regulatory" evidence="5">
    <location>
        <begin position="9"/>
        <end position="126"/>
    </location>
</feature>
<accession>A0A1C3EAQ7</accession>
<dbReference type="InterPro" id="IPR001789">
    <property type="entry name" value="Sig_transdc_resp-reg_receiver"/>
</dbReference>
<comment type="caution">
    <text evidence="6">The sequence shown here is derived from an EMBL/GenBank/DDBJ whole genome shotgun (WGS) entry which is preliminary data.</text>
</comment>
<reference evidence="6 7" key="1">
    <citation type="submission" date="2016-05" db="EMBL/GenBank/DDBJ databases">
        <title>Genomic and physiological characterization of Planctopirus sp. isolated from fresh water lake.</title>
        <authorList>
            <person name="Subhash Y."/>
            <person name="Ramana C."/>
        </authorList>
    </citation>
    <scope>NUCLEOTIDE SEQUENCE [LARGE SCALE GENOMIC DNA]</scope>
    <source>
        <strain evidence="6 7">JC280</strain>
    </source>
</reference>
<keyword evidence="7" id="KW-1185">Reference proteome</keyword>
<dbReference type="Pfam" id="PF00196">
    <property type="entry name" value="GerE"/>
    <property type="match status" value="1"/>
</dbReference>
<dbReference type="PANTHER" id="PTHR43214">
    <property type="entry name" value="TWO-COMPONENT RESPONSE REGULATOR"/>
    <property type="match status" value="1"/>
</dbReference>
<dbReference type="GO" id="GO:0003677">
    <property type="term" value="F:DNA binding"/>
    <property type="evidence" value="ECO:0007669"/>
    <property type="project" value="UniProtKB-KW"/>
</dbReference>
<keyword evidence="1 3" id="KW-0597">Phosphoprotein</keyword>
<evidence type="ECO:0000313" key="7">
    <source>
        <dbReference type="Proteomes" id="UP000094828"/>
    </source>
</evidence>
<dbReference type="InterPro" id="IPR039420">
    <property type="entry name" value="WalR-like"/>
</dbReference>
<keyword evidence="2" id="KW-0238">DNA-binding</keyword>
<dbReference type="CDD" id="cd06170">
    <property type="entry name" value="LuxR_C_like"/>
    <property type="match status" value="1"/>
</dbReference>
<dbReference type="InterPro" id="IPR000792">
    <property type="entry name" value="Tscrpt_reg_LuxR_C"/>
</dbReference>
<organism evidence="6 7">
    <name type="scientific">Planctopirus hydrillae</name>
    <dbReference type="NCBI Taxonomy" id="1841610"/>
    <lineage>
        <taxon>Bacteria</taxon>
        <taxon>Pseudomonadati</taxon>
        <taxon>Planctomycetota</taxon>
        <taxon>Planctomycetia</taxon>
        <taxon>Planctomycetales</taxon>
        <taxon>Planctomycetaceae</taxon>
        <taxon>Planctopirus</taxon>
    </lineage>
</organism>
<dbReference type="OrthoDB" id="275810at2"/>
<dbReference type="SUPFAM" id="SSF46894">
    <property type="entry name" value="C-terminal effector domain of the bipartite response regulators"/>
    <property type="match status" value="1"/>
</dbReference>